<dbReference type="InterPro" id="IPR011650">
    <property type="entry name" value="Peptidase_M20_dimer"/>
</dbReference>
<feature type="binding site" evidence="3">
    <location>
        <position position="125"/>
    </location>
    <ligand>
        <name>Zn(2+)</name>
        <dbReference type="ChEBI" id="CHEBI:29105"/>
        <label>2</label>
    </ligand>
</feature>
<dbReference type="PANTHER" id="PTHR32494">
    <property type="entry name" value="ALLANTOATE DEIMINASE-RELATED"/>
    <property type="match status" value="1"/>
</dbReference>
<name>A0A143H8H4_9BACL</name>
<dbReference type="RefSeq" id="WP_066784124.1">
    <property type="nucleotide sequence ID" value="NZ_CP014806.1"/>
</dbReference>
<dbReference type="KEGG" id="rst:ATY39_00355"/>
<feature type="binding site" evidence="3">
    <location>
        <position position="90"/>
    </location>
    <ligand>
        <name>Zn(2+)</name>
        <dbReference type="ChEBI" id="CHEBI:29105"/>
        <label>2</label>
    </ligand>
</feature>
<reference evidence="6" key="2">
    <citation type="submission" date="2016-03" db="EMBL/GenBank/DDBJ databases">
        <authorList>
            <person name="Ploux O."/>
        </authorList>
    </citation>
    <scope>NUCLEOTIDE SEQUENCE [LARGE SCALE GENOMIC DNA]</scope>
    <source>
        <strain evidence="6">PP9</strain>
    </source>
</reference>
<accession>A0A143H8H4</accession>
<feature type="binding site" evidence="3">
    <location>
        <position position="79"/>
    </location>
    <ligand>
        <name>Zn(2+)</name>
        <dbReference type="ChEBI" id="CHEBI:29105"/>
        <label>1</label>
    </ligand>
</feature>
<dbReference type="Gene3D" id="3.30.70.360">
    <property type="match status" value="1"/>
</dbReference>
<proteinExistence type="inferred from homology"/>
<dbReference type="CDD" id="cd03884">
    <property type="entry name" value="M20_bAS"/>
    <property type="match status" value="1"/>
</dbReference>
<dbReference type="AlphaFoldDB" id="A0A143H8H4"/>
<dbReference type="Pfam" id="PF07687">
    <property type="entry name" value="M20_dimer"/>
    <property type="match status" value="1"/>
</dbReference>
<evidence type="ECO:0000313" key="6">
    <source>
        <dbReference type="Proteomes" id="UP000076021"/>
    </source>
</evidence>
<evidence type="ECO:0000313" key="5">
    <source>
        <dbReference type="EMBL" id="AMW97998.1"/>
    </source>
</evidence>
<dbReference type="InterPro" id="IPR002933">
    <property type="entry name" value="Peptidase_M20"/>
</dbReference>
<organism evidence="5 6">
    <name type="scientific">Rummeliibacillus stabekisii</name>
    <dbReference type="NCBI Taxonomy" id="241244"/>
    <lineage>
        <taxon>Bacteria</taxon>
        <taxon>Bacillati</taxon>
        <taxon>Bacillota</taxon>
        <taxon>Bacilli</taxon>
        <taxon>Bacillales</taxon>
        <taxon>Caryophanaceae</taxon>
        <taxon>Rummeliibacillus</taxon>
    </lineage>
</organism>
<dbReference type="NCBIfam" id="NF006771">
    <property type="entry name" value="PRK09290.1-5"/>
    <property type="match status" value="1"/>
</dbReference>
<dbReference type="OrthoDB" id="9808195at2"/>
<gene>
    <name evidence="5" type="ORF">ATY39_00355</name>
</gene>
<keyword evidence="6" id="KW-1185">Reference proteome</keyword>
<evidence type="ECO:0000259" key="4">
    <source>
        <dbReference type="Pfam" id="PF07687"/>
    </source>
</evidence>
<keyword evidence="2 5" id="KW-0378">Hydrolase</keyword>
<evidence type="ECO:0000256" key="1">
    <source>
        <dbReference type="ARBA" id="ARBA00006153"/>
    </source>
</evidence>
<dbReference type="GO" id="GO:0016813">
    <property type="term" value="F:hydrolase activity, acting on carbon-nitrogen (but not peptide) bonds, in linear amidines"/>
    <property type="evidence" value="ECO:0007669"/>
    <property type="project" value="InterPro"/>
</dbReference>
<dbReference type="Proteomes" id="UP000076021">
    <property type="component" value="Chromosome"/>
</dbReference>
<dbReference type="SUPFAM" id="SSF53187">
    <property type="entry name" value="Zn-dependent exopeptidases"/>
    <property type="match status" value="1"/>
</dbReference>
<evidence type="ECO:0000256" key="2">
    <source>
        <dbReference type="ARBA" id="ARBA00022801"/>
    </source>
</evidence>
<feature type="binding site" evidence="3">
    <location>
        <position position="90"/>
    </location>
    <ligand>
        <name>Zn(2+)</name>
        <dbReference type="ChEBI" id="CHEBI:29105"/>
        <label>1</label>
    </ligand>
</feature>
<evidence type="ECO:0000256" key="3">
    <source>
        <dbReference type="PIRSR" id="PIRSR001235-1"/>
    </source>
</evidence>
<dbReference type="Gene3D" id="3.40.630.10">
    <property type="entry name" value="Zn peptidases"/>
    <property type="match status" value="1"/>
</dbReference>
<comment type="cofactor">
    <cofactor evidence="3">
        <name>Zn(2+)</name>
        <dbReference type="ChEBI" id="CHEBI:29105"/>
    </cofactor>
    <text evidence="3">Binds 2 Zn(2+) ions per subunit.</text>
</comment>
<comment type="similarity">
    <text evidence="1">Belongs to the peptidase M20 family.</text>
</comment>
<feature type="binding site" evidence="3">
    <location>
        <position position="189"/>
    </location>
    <ligand>
        <name>Zn(2+)</name>
        <dbReference type="ChEBI" id="CHEBI:29105"/>
        <label>1</label>
    </ligand>
</feature>
<dbReference type="PANTHER" id="PTHR32494:SF5">
    <property type="entry name" value="ALLANTOATE AMIDOHYDROLASE"/>
    <property type="match status" value="1"/>
</dbReference>
<dbReference type="EMBL" id="CP014806">
    <property type="protein sequence ID" value="AMW97998.1"/>
    <property type="molecule type" value="Genomic_DNA"/>
</dbReference>
<dbReference type="NCBIfam" id="TIGR01879">
    <property type="entry name" value="hydantase"/>
    <property type="match status" value="1"/>
</dbReference>
<dbReference type="InterPro" id="IPR010158">
    <property type="entry name" value="Amidase_Cbmase"/>
</dbReference>
<keyword evidence="3" id="KW-0479">Metal-binding</keyword>
<feature type="binding site" evidence="3">
    <location>
        <position position="380"/>
    </location>
    <ligand>
        <name>Zn(2+)</name>
        <dbReference type="ChEBI" id="CHEBI:29105"/>
        <label>2</label>
    </ligand>
</feature>
<dbReference type="PIRSF" id="PIRSF001235">
    <property type="entry name" value="Amidase_carbamoylase"/>
    <property type="match status" value="1"/>
</dbReference>
<feature type="domain" description="Peptidase M20 dimerisation" evidence="4">
    <location>
        <begin position="210"/>
        <end position="309"/>
    </location>
</feature>
<reference evidence="5 6" key="1">
    <citation type="journal article" date="2016" name="Genome Announc.">
        <title>Whole-Genome Sequence of Rummeliibacillus stabekisii Strain PP9 Isolated from Antarctic Soil.</title>
        <authorList>
            <person name="da Mota F.F."/>
            <person name="Vollu R.E."/>
            <person name="Jurelevicius D."/>
            <person name="Seldin L."/>
        </authorList>
    </citation>
    <scope>NUCLEOTIDE SEQUENCE [LARGE SCALE GENOMIC DNA]</scope>
    <source>
        <strain evidence="5 6">PP9</strain>
    </source>
</reference>
<dbReference type="GO" id="GO:0046872">
    <property type="term" value="F:metal ion binding"/>
    <property type="evidence" value="ECO:0007669"/>
    <property type="project" value="UniProtKB-KW"/>
</dbReference>
<protein>
    <submittedName>
        <fullName evidence="5">Zn-dependent hydrolase</fullName>
    </submittedName>
</protein>
<keyword evidence="3" id="KW-0862">Zinc</keyword>
<dbReference type="STRING" id="241244.ATY39_00355"/>
<dbReference type="Pfam" id="PF01546">
    <property type="entry name" value="Peptidase_M20"/>
    <property type="match status" value="1"/>
</dbReference>
<dbReference type="SUPFAM" id="SSF55031">
    <property type="entry name" value="Bacterial exopeptidase dimerisation domain"/>
    <property type="match status" value="1"/>
</dbReference>
<sequence>MINPERLWNRLERLGEIGKAEGGGVIRLSFTKELREAKELVTSYMREAGLQVWEDEVGNLIGRKEGENPEASVVMTGSHIDSVFNGGNFDGPLGVLAAIEALQTMNEQGIETEHPIEVIAFTDEEGARFSFGMIGSRGVAGTLTEKDLEQRDKEGISIAEAMKANGLNPESIDRAARSPEQVKAYIELHIEQGKVLETQKLSAGIVTGIAGPLWQKIIIEGEAGHAGATPMVIRQDALAAAAKVMLAIETEASRNGTTVGTVGQLEVKPGGINIIPGRAEFTLDLRDTDEAVRDEVEKRIREQANDICEKQGVRLTIEDLQRVTPVPCAESVKKAVEEAFDIVGLEKAYLPSGAGHDGMQFMNLCPMGMIFIRSKDGISHDPAEWSSKDDCADGANILCQTLLTLAVQKVNETID</sequence>
<dbReference type="InterPro" id="IPR036264">
    <property type="entry name" value="Bact_exopeptidase_dim_dom"/>
</dbReference>